<evidence type="ECO:0000313" key="5">
    <source>
        <dbReference type="EMBL" id="PKG22787.1"/>
    </source>
</evidence>
<keyword evidence="3 5" id="KW-0067">ATP-binding</keyword>
<dbReference type="CDD" id="cd03257">
    <property type="entry name" value="ABC_NikE_OppD_transporters"/>
    <property type="match status" value="1"/>
</dbReference>
<dbReference type="GO" id="GO:0005524">
    <property type="term" value="F:ATP binding"/>
    <property type="evidence" value="ECO:0007669"/>
    <property type="project" value="UniProtKB-KW"/>
</dbReference>
<dbReference type="InterPro" id="IPR050319">
    <property type="entry name" value="ABC_transp_ATP-bind"/>
</dbReference>
<dbReference type="PANTHER" id="PTHR43776">
    <property type="entry name" value="TRANSPORT ATP-BINDING PROTEIN"/>
    <property type="match status" value="1"/>
</dbReference>
<keyword evidence="6" id="KW-1185">Reference proteome</keyword>
<evidence type="ECO:0000256" key="2">
    <source>
        <dbReference type="ARBA" id="ARBA00022741"/>
    </source>
</evidence>
<dbReference type="SMART" id="SM00382">
    <property type="entry name" value="AAA"/>
    <property type="match status" value="1"/>
</dbReference>
<accession>A0A2N0YZU4</accession>
<dbReference type="EMBL" id="PISE01000034">
    <property type="protein sequence ID" value="PKG22787.1"/>
    <property type="molecule type" value="Genomic_DNA"/>
</dbReference>
<dbReference type="GO" id="GO:0055085">
    <property type="term" value="P:transmembrane transport"/>
    <property type="evidence" value="ECO:0007669"/>
    <property type="project" value="UniProtKB-ARBA"/>
</dbReference>
<gene>
    <name evidence="5" type="ORF">CWS01_15410</name>
</gene>
<dbReference type="OrthoDB" id="9802264at2"/>
<dbReference type="InterPro" id="IPR017871">
    <property type="entry name" value="ABC_transporter-like_CS"/>
</dbReference>
<dbReference type="GO" id="GO:0016887">
    <property type="term" value="F:ATP hydrolysis activity"/>
    <property type="evidence" value="ECO:0007669"/>
    <property type="project" value="InterPro"/>
</dbReference>
<reference evidence="5 6" key="1">
    <citation type="journal article" date="2003" name="Int. J. Syst. Evol. Microbiol.">
        <title>Bacillus nealsonii sp. nov., isolated from a spacecraft-assembly facility, whose spores are gamma-radiation resistant.</title>
        <authorList>
            <person name="Venkateswaran K."/>
            <person name="Kempf M."/>
            <person name="Chen F."/>
            <person name="Satomi M."/>
            <person name="Nicholson W."/>
            <person name="Kern R."/>
        </authorList>
    </citation>
    <scope>NUCLEOTIDE SEQUENCE [LARGE SCALE GENOMIC DNA]</scope>
    <source>
        <strain evidence="5 6">FO-92</strain>
    </source>
</reference>
<dbReference type="AlphaFoldDB" id="A0A2N0YZU4"/>
<dbReference type="PROSITE" id="PS50893">
    <property type="entry name" value="ABC_TRANSPORTER_2"/>
    <property type="match status" value="1"/>
</dbReference>
<keyword evidence="1" id="KW-0813">Transport</keyword>
<evidence type="ECO:0000256" key="3">
    <source>
        <dbReference type="ARBA" id="ARBA00022840"/>
    </source>
</evidence>
<evidence type="ECO:0000256" key="1">
    <source>
        <dbReference type="ARBA" id="ARBA00022448"/>
    </source>
</evidence>
<keyword evidence="2" id="KW-0547">Nucleotide-binding</keyword>
<protein>
    <submittedName>
        <fullName evidence="5">ABC transporter ATP-binding protein</fullName>
    </submittedName>
</protein>
<dbReference type="InterPro" id="IPR027417">
    <property type="entry name" value="P-loop_NTPase"/>
</dbReference>
<dbReference type="RefSeq" id="WP_101178084.1">
    <property type="nucleotide sequence ID" value="NZ_PISE01000034.1"/>
</dbReference>
<feature type="domain" description="ABC transporter" evidence="4">
    <location>
        <begin position="4"/>
        <end position="248"/>
    </location>
</feature>
<dbReference type="SUPFAM" id="SSF52540">
    <property type="entry name" value="P-loop containing nucleoside triphosphate hydrolases"/>
    <property type="match status" value="1"/>
</dbReference>
<evidence type="ECO:0000313" key="6">
    <source>
        <dbReference type="Proteomes" id="UP000233375"/>
    </source>
</evidence>
<organism evidence="5 6">
    <name type="scientific">Niallia nealsonii</name>
    <dbReference type="NCBI Taxonomy" id="115979"/>
    <lineage>
        <taxon>Bacteria</taxon>
        <taxon>Bacillati</taxon>
        <taxon>Bacillota</taxon>
        <taxon>Bacilli</taxon>
        <taxon>Bacillales</taxon>
        <taxon>Bacillaceae</taxon>
        <taxon>Niallia</taxon>
    </lineage>
</organism>
<name>A0A2N0YZU4_9BACI</name>
<dbReference type="Gene3D" id="3.40.50.300">
    <property type="entry name" value="P-loop containing nucleotide triphosphate hydrolases"/>
    <property type="match status" value="1"/>
</dbReference>
<proteinExistence type="predicted"/>
<sequence>MDVLKVKNINKSYKNKKSVLKDISFEIKKGTCMGLVGESGCGKSTLSKCILGMESIDSGEILLLHQPFNHQSDKRPLRRHIQAVFQNPASSLNPKLKIKESLIDPFRQFESQLNLRHLNYQNQNQFIRDLLELVNLPTKTAESYPHELSGGQKQRVAIARAISIEPVLLVLDEPTASLDVFSQNMLLTLFEQLRKELELSYLFISHDLAAVHMISQQIMVMKEGSIVDSFDKEDLLLNSRNTYTKELISVFED</sequence>
<evidence type="ECO:0000259" key="4">
    <source>
        <dbReference type="PROSITE" id="PS50893"/>
    </source>
</evidence>
<dbReference type="InterPro" id="IPR003439">
    <property type="entry name" value="ABC_transporter-like_ATP-bd"/>
</dbReference>
<dbReference type="Proteomes" id="UP000233375">
    <property type="component" value="Unassembled WGS sequence"/>
</dbReference>
<dbReference type="PROSITE" id="PS00211">
    <property type="entry name" value="ABC_TRANSPORTER_1"/>
    <property type="match status" value="1"/>
</dbReference>
<dbReference type="InterPro" id="IPR003593">
    <property type="entry name" value="AAA+_ATPase"/>
</dbReference>
<dbReference type="Pfam" id="PF00005">
    <property type="entry name" value="ABC_tran"/>
    <property type="match status" value="1"/>
</dbReference>
<comment type="caution">
    <text evidence="5">The sequence shown here is derived from an EMBL/GenBank/DDBJ whole genome shotgun (WGS) entry which is preliminary data.</text>
</comment>